<comment type="caution">
    <text evidence="1">The sequence shown here is derived from an EMBL/GenBank/DDBJ whole genome shotgun (WGS) entry which is preliminary data.</text>
</comment>
<dbReference type="Proteomes" id="UP000326464">
    <property type="component" value="Unassembled WGS sequence"/>
</dbReference>
<gene>
    <name evidence="1" type="ORF">FNH21_06465</name>
</gene>
<evidence type="ECO:0000313" key="2">
    <source>
        <dbReference type="Proteomes" id="UP000326464"/>
    </source>
</evidence>
<evidence type="ECO:0000313" key="1">
    <source>
        <dbReference type="EMBL" id="MPY10365.1"/>
    </source>
</evidence>
<reference evidence="2" key="1">
    <citation type="submission" date="2019-07" db="EMBL/GenBank/DDBJ databases">
        <title>Arthrobacter KR32 sp. nov., isolated from mountain cheese made of cows milk.</title>
        <authorList>
            <person name="Flegler A."/>
        </authorList>
    </citation>
    <scope>NUCLEOTIDE SEQUENCE [LARGE SCALE GENOMIC DNA]</scope>
    <source>
        <strain evidence="2">KR32</strain>
    </source>
</reference>
<name>A0A7X1NP62_9MICC</name>
<dbReference type="AlphaFoldDB" id="A0A7X1NP62"/>
<dbReference type="EMBL" id="VJXX01000001">
    <property type="protein sequence ID" value="MPY10365.1"/>
    <property type="molecule type" value="Genomic_DNA"/>
</dbReference>
<dbReference type="OrthoDB" id="4377018at2"/>
<proteinExistence type="predicted"/>
<organism evidence="1 2">
    <name type="scientific">Arthrobacter bussei</name>
    <dbReference type="NCBI Taxonomy" id="2594179"/>
    <lineage>
        <taxon>Bacteria</taxon>
        <taxon>Bacillati</taxon>
        <taxon>Actinomycetota</taxon>
        <taxon>Actinomycetes</taxon>
        <taxon>Micrococcales</taxon>
        <taxon>Micrococcaceae</taxon>
        <taxon>Arthrobacter</taxon>
    </lineage>
</organism>
<protein>
    <submittedName>
        <fullName evidence="1">Zinc-ribbon domain-containing protein</fullName>
    </submittedName>
</protein>
<keyword evidence="2" id="KW-1185">Reference proteome</keyword>
<accession>A0A7X1NP62</accession>
<dbReference type="RefSeq" id="WP_152813171.1">
    <property type="nucleotide sequence ID" value="NZ_VJXX01000001.1"/>
</dbReference>
<sequence>MFFLFGLTTREQLRFTRSASCRYCGQFAPQQVVQRKTKLSVFFVPLLTLKRTRLQVCTNCGGTSRISGSEEHALAR</sequence>